<dbReference type="Pfam" id="PF01549">
    <property type="entry name" value="ShK"/>
    <property type="match status" value="2"/>
</dbReference>
<dbReference type="PANTHER" id="PTHR46219">
    <property type="entry name" value="PROTEIN CBG11138"/>
    <property type="match status" value="1"/>
</dbReference>
<dbReference type="InterPro" id="IPR003582">
    <property type="entry name" value="ShKT_dom"/>
</dbReference>
<keyword evidence="3" id="KW-0732">Signal</keyword>
<evidence type="ECO:0000256" key="3">
    <source>
        <dbReference type="SAM" id="SignalP"/>
    </source>
</evidence>
<protein>
    <recommendedName>
        <fullName evidence="4">ShKT domain-containing protein</fullName>
    </recommendedName>
</protein>
<feature type="chain" id="PRO_5046852795" description="ShKT domain-containing protein" evidence="3">
    <location>
        <begin position="18"/>
        <end position="208"/>
    </location>
</feature>
<feature type="region of interest" description="Disordered" evidence="2">
    <location>
        <begin position="32"/>
        <end position="119"/>
    </location>
</feature>
<reference evidence="5 6" key="1">
    <citation type="submission" date="2023-08" db="EMBL/GenBank/DDBJ databases">
        <title>A Necator americanus chromosomal reference genome.</title>
        <authorList>
            <person name="Ilik V."/>
            <person name="Petrzelkova K.J."/>
            <person name="Pardy F."/>
            <person name="Fuh T."/>
            <person name="Niatou-Singa F.S."/>
            <person name="Gouil Q."/>
            <person name="Baker L."/>
            <person name="Ritchie M.E."/>
            <person name="Jex A.R."/>
            <person name="Gazzola D."/>
            <person name="Li H."/>
            <person name="Toshio Fujiwara R."/>
            <person name="Zhan B."/>
            <person name="Aroian R.V."/>
            <person name="Pafco B."/>
            <person name="Schwarz E.M."/>
        </authorList>
    </citation>
    <scope>NUCLEOTIDE SEQUENCE [LARGE SCALE GENOMIC DNA]</scope>
    <source>
        <strain evidence="5 6">Aroian</strain>
        <tissue evidence="5">Whole animal</tissue>
    </source>
</reference>
<evidence type="ECO:0000256" key="2">
    <source>
        <dbReference type="SAM" id="MobiDB-lite"/>
    </source>
</evidence>
<feature type="compositionally biased region" description="Acidic residues" evidence="2">
    <location>
        <begin position="34"/>
        <end position="43"/>
    </location>
</feature>
<gene>
    <name evidence="5" type="primary">Necator_chrV.g20434</name>
    <name evidence="5" type="ORF">RB195_015641</name>
</gene>
<organism evidence="5 6">
    <name type="scientific">Necator americanus</name>
    <name type="common">Human hookworm</name>
    <dbReference type="NCBI Taxonomy" id="51031"/>
    <lineage>
        <taxon>Eukaryota</taxon>
        <taxon>Metazoa</taxon>
        <taxon>Ecdysozoa</taxon>
        <taxon>Nematoda</taxon>
        <taxon>Chromadorea</taxon>
        <taxon>Rhabditida</taxon>
        <taxon>Rhabditina</taxon>
        <taxon>Rhabditomorpha</taxon>
        <taxon>Strongyloidea</taxon>
        <taxon>Ancylostomatidae</taxon>
        <taxon>Bunostominae</taxon>
        <taxon>Necator</taxon>
    </lineage>
</organism>
<feature type="compositionally biased region" description="Basic and acidic residues" evidence="2">
    <location>
        <begin position="44"/>
        <end position="55"/>
    </location>
</feature>
<evidence type="ECO:0000313" key="6">
    <source>
        <dbReference type="Proteomes" id="UP001303046"/>
    </source>
</evidence>
<feature type="region of interest" description="Disordered" evidence="2">
    <location>
        <begin position="154"/>
        <end position="176"/>
    </location>
</feature>
<proteinExistence type="predicted"/>
<keyword evidence="6" id="KW-1185">Reference proteome</keyword>
<accession>A0ABR1E5H9</accession>
<dbReference type="Gene3D" id="1.10.10.1940">
    <property type="match status" value="2"/>
</dbReference>
<comment type="caution">
    <text evidence="1">Lacks conserved residue(s) required for the propagation of feature annotation.</text>
</comment>
<dbReference type="PROSITE" id="PS51670">
    <property type="entry name" value="SHKT"/>
    <property type="match status" value="1"/>
</dbReference>
<dbReference type="PANTHER" id="PTHR46219:SF13">
    <property type="entry name" value="SHKT DOMAIN-CONTAINING PROTEIN"/>
    <property type="match status" value="1"/>
</dbReference>
<feature type="compositionally biased region" description="Low complexity" evidence="2">
    <location>
        <begin position="81"/>
        <end position="106"/>
    </location>
</feature>
<evidence type="ECO:0000256" key="1">
    <source>
        <dbReference type="PROSITE-ProRule" id="PRU01005"/>
    </source>
</evidence>
<comment type="caution">
    <text evidence="5">The sequence shown here is derived from an EMBL/GenBank/DDBJ whole genome shotgun (WGS) entry which is preliminary data.</text>
</comment>
<feature type="signal peptide" evidence="3">
    <location>
        <begin position="1"/>
        <end position="17"/>
    </location>
</feature>
<feature type="domain" description="ShKT" evidence="4">
    <location>
        <begin position="112"/>
        <end position="152"/>
    </location>
</feature>
<feature type="compositionally biased region" description="Polar residues" evidence="2">
    <location>
        <begin position="57"/>
        <end position="73"/>
    </location>
</feature>
<evidence type="ECO:0000259" key="4">
    <source>
        <dbReference type="PROSITE" id="PS51670"/>
    </source>
</evidence>
<evidence type="ECO:0000313" key="5">
    <source>
        <dbReference type="EMBL" id="KAK6757942.1"/>
    </source>
</evidence>
<dbReference type="EMBL" id="JAVFWL010000005">
    <property type="protein sequence ID" value="KAK6757942.1"/>
    <property type="molecule type" value="Genomic_DNA"/>
</dbReference>
<name>A0ABR1E5H9_NECAM</name>
<dbReference type="SMART" id="SM00254">
    <property type="entry name" value="ShKT"/>
    <property type="match status" value="2"/>
</dbReference>
<dbReference type="Proteomes" id="UP001303046">
    <property type="component" value="Unassembled WGS sequence"/>
</dbReference>
<sequence>MDVQWIAMLLTLLYVNSHVLHYESSIAHRAAREADEDPYGGEDDQNKDNEEKPAKENPSTSSSSLFQGTTTTKRPADDKSSASTTTSPTTSESTTTSSTSTTTSTTPKPENCEDKLNPKTQVSDCPRVQYLCYNPIYSKLMIEQCPKTCRKCKDSASDDSPSPNKNCVDKTNPRTQTSDCSRLTYLCENPIYYNLMTDQCPYTCKRCT</sequence>